<name>A0A6J7KR00_9ZZZZ</name>
<evidence type="ECO:0000259" key="3">
    <source>
        <dbReference type="Pfam" id="PF17853"/>
    </source>
</evidence>
<feature type="domain" description="PucR C-terminal helix-turn-helix" evidence="2">
    <location>
        <begin position="297"/>
        <end position="354"/>
    </location>
</feature>
<dbReference type="PANTHER" id="PTHR33744:SF7">
    <property type="entry name" value="PUCR FAMILY TRANSCRIPTIONAL REGULATOR"/>
    <property type="match status" value="1"/>
</dbReference>
<proteinExistence type="inferred from homology"/>
<dbReference type="Pfam" id="PF13556">
    <property type="entry name" value="HTH_30"/>
    <property type="match status" value="1"/>
</dbReference>
<evidence type="ECO:0000313" key="4">
    <source>
        <dbReference type="EMBL" id="CAB4958077.1"/>
    </source>
</evidence>
<dbReference type="Pfam" id="PF17853">
    <property type="entry name" value="GGDEF_2"/>
    <property type="match status" value="1"/>
</dbReference>
<dbReference type="Gene3D" id="1.10.10.2840">
    <property type="entry name" value="PucR C-terminal helix-turn-helix domain"/>
    <property type="match status" value="1"/>
</dbReference>
<comment type="similarity">
    <text evidence="1">Belongs to the CdaR family.</text>
</comment>
<sequence length="365" mass="38464">MDETLPWFGAMSADDRAWVGLVAQAGIAAFVGWYRDPESAPAITADVFGTAPRELARAVTLAQTVDLVRATIDVVEENLASIARPDDQDELREAVLRYSREIAFAAADVYARAAEERGAWDARIESATLDALLSPTAESPITVAGRAASLGWTGREGVVVVVGSAPSRGQSGASDGEGVRRTAHAHRLDVLSGVRGSLLLVVLGGVTDVQRSARWITPHFGTGPVVAGPMVALLTDARQSATAALDALAVAGAWPEAPRPALSDDLLPERALAGQPAAREALIRETAGALATADPVLLETVATFLERTGTLEATARALVVHPNTVRYRLRRVAEITGRTPTQPRDAFALRLGLTLSRLDNNVPAL</sequence>
<organism evidence="4">
    <name type="scientific">freshwater metagenome</name>
    <dbReference type="NCBI Taxonomy" id="449393"/>
    <lineage>
        <taxon>unclassified sequences</taxon>
        <taxon>metagenomes</taxon>
        <taxon>ecological metagenomes</taxon>
    </lineage>
</organism>
<dbReference type="EMBL" id="CAFBNF010000248">
    <property type="protein sequence ID" value="CAB4958077.1"/>
    <property type="molecule type" value="Genomic_DNA"/>
</dbReference>
<dbReference type="AlphaFoldDB" id="A0A6J7KR00"/>
<reference evidence="4" key="1">
    <citation type="submission" date="2020-05" db="EMBL/GenBank/DDBJ databases">
        <authorList>
            <person name="Chiriac C."/>
            <person name="Salcher M."/>
            <person name="Ghai R."/>
            <person name="Kavagutti S V."/>
        </authorList>
    </citation>
    <scope>NUCLEOTIDE SEQUENCE</scope>
</reference>
<dbReference type="InterPro" id="IPR041522">
    <property type="entry name" value="CdaR_GGDEF"/>
</dbReference>
<protein>
    <submittedName>
        <fullName evidence="4">Unannotated protein</fullName>
    </submittedName>
</protein>
<dbReference type="InterPro" id="IPR025736">
    <property type="entry name" value="PucR_C-HTH_dom"/>
</dbReference>
<evidence type="ECO:0000256" key="1">
    <source>
        <dbReference type="ARBA" id="ARBA00006754"/>
    </source>
</evidence>
<accession>A0A6J7KR00</accession>
<dbReference type="PANTHER" id="PTHR33744">
    <property type="entry name" value="CARBOHYDRATE DIACID REGULATOR"/>
    <property type="match status" value="1"/>
</dbReference>
<dbReference type="InterPro" id="IPR042070">
    <property type="entry name" value="PucR_C-HTH_sf"/>
</dbReference>
<gene>
    <name evidence="4" type="ORF">UFOPK3773_01819</name>
</gene>
<feature type="domain" description="CdaR GGDEF-like" evidence="3">
    <location>
        <begin position="142"/>
        <end position="250"/>
    </location>
</feature>
<evidence type="ECO:0000259" key="2">
    <source>
        <dbReference type="Pfam" id="PF13556"/>
    </source>
</evidence>
<dbReference type="InterPro" id="IPR051448">
    <property type="entry name" value="CdaR-like_regulators"/>
</dbReference>